<dbReference type="RefSeq" id="WP_100756402.1">
    <property type="nucleotide sequence ID" value="NZ_NPDP01000042.1"/>
</dbReference>
<keyword evidence="2" id="KW-1185">Reference proteome</keyword>
<dbReference type="Proteomes" id="UP000231919">
    <property type="component" value="Unassembled WGS sequence"/>
</dbReference>
<reference evidence="1 2" key="1">
    <citation type="submission" date="2017-07" db="EMBL/GenBank/DDBJ databases">
        <title>Leptospira spp. isolated from tropical soils.</title>
        <authorList>
            <person name="Thibeaux R."/>
            <person name="Iraola G."/>
            <person name="Ferres I."/>
            <person name="Bierque E."/>
            <person name="Girault D."/>
            <person name="Soupe-Gilbert M.-E."/>
            <person name="Picardeau M."/>
            <person name="Goarant C."/>
        </authorList>
    </citation>
    <scope>NUCLEOTIDE SEQUENCE [LARGE SCALE GENOMIC DNA]</scope>
    <source>
        <strain evidence="1 2">JW2-C-B1</strain>
    </source>
</reference>
<organism evidence="1 2">
    <name type="scientific">Leptospira kmetyi</name>
    <dbReference type="NCBI Taxonomy" id="408139"/>
    <lineage>
        <taxon>Bacteria</taxon>
        <taxon>Pseudomonadati</taxon>
        <taxon>Spirochaetota</taxon>
        <taxon>Spirochaetia</taxon>
        <taxon>Leptospirales</taxon>
        <taxon>Leptospiraceae</taxon>
        <taxon>Leptospira</taxon>
    </lineage>
</organism>
<comment type="caution">
    <text evidence="1">The sequence shown here is derived from an EMBL/GenBank/DDBJ whole genome shotgun (WGS) entry which is preliminary data.</text>
</comment>
<protein>
    <submittedName>
        <fullName evidence="1">Uncharacterized protein</fullName>
    </submittedName>
</protein>
<dbReference type="EMBL" id="NPDP01000042">
    <property type="protein sequence ID" value="PJZ28308.1"/>
    <property type="molecule type" value="Genomic_DNA"/>
</dbReference>
<name>A0ABX4N4Q2_9LEPT</name>
<gene>
    <name evidence="1" type="ORF">CH378_18470</name>
</gene>
<proteinExistence type="predicted"/>
<accession>A0ABX4N4Q2</accession>
<sequence>MGFFNDKRYLVTVGLRDERDRQLIKSIKKEVIAGSWMEVVNTIKQEYGNRYHNVTLISESNVD</sequence>
<evidence type="ECO:0000313" key="2">
    <source>
        <dbReference type="Proteomes" id="UP000231919"/>
    </source>
</evidence>
<evidence type="ECO:0000313" key="1">
    <source>
        <dbReference type="EMBL" id="PJZ28308.1"/>
    </source>
</evidence>